<evidence type="ECO:0008006" key="9">
    <source>
        <dbReference type="Google" id="ProtNLM"/>
    </source>
</evidence>
<sequence length="426" mass="43788">MSTSSVNNPAQPQTSNDPSENPQPETSQTNGSQDGGGDAPTTVSQPPPAETTTEQPPPDTSTTVSEPPPAETTTTTANEPSTTTTVAEPTTTTTEQKPTTTTEEAPSTTTTTTEEDTSSPTEQQSTTTEQTTTEVVVTTDEAGSTATSIVTRTRTREVPVGDTTTTSKPTTDPTPINPGSGSGSGGLDSGAKIAIGVVVPIASIAILALVALFFWKKRKARHAAAEERRKEVEDYSYNPNADPTIPNVGGMGAMGGVADGGHEMREDSSGYRGWGTTVAGSSTGRKASTTMSGGGLAYSDPASPTQQHASLARGDEVYSPEGEILGAMGPAAANNRGNGVNRGPSNASSSYSAANRSDNSDGNLSYGHGPGYYDQAAHNPYDLPGAGAPNELSAAPIIKDNPARRNTRIENPAHYPQQSAGISQNF</sequence>
<feature type="compositionally biased region" description="Low complexity" evidence="5">
    <location>
        <begin position="163"/>
        <end position="174"/>
    </location>
</feature>
<feature type="region of interest" description="Disordered" evidence="5">
    <location>
        <begin position="277"/>
        <end position="314"/>
    </location>
</feature>
<evidence type="ECO:0000256" key="6">
    <source>
        <dbReference type="SAM" id="Phobius"/>
    </source>
</evidence>
<reference evidence="7" key="1">
    <citation type="journal article" date="2021" name="IMA Fungus">
        <title>Genomic characterization of three marine fungi, including Emericellopsis atlantica sp. nov. with signatures of a generalist lifestyle and marine biomass degradation.</title>
        <authorList>
            <person name="Hagestad O.C."/>
            <person name="Hou L."/>
            <person name="Andersen J.H."/>
            <person name="Hansen E.H."/>
            <person name="Altermark B."/>
            <person name="Li C."/>
            <person name="Kuhnert E."/>
            <person name="Cox R.J."/>
            <person name="Crous P.W."/>
            <person name="Spatafora J.W."/>
            <person name="Lail K."/>
            <person name="Amirebrahimi M."/>
            <person name="Lipzen A."/>
            <person name="Pangilinan J."/>
            <person name="Andreopoulos W."/>
            <person name="Hayes R.D."/>
            <person name="Ng V."/>
            <person name="Grigoriev I.V."/>
            <person name="Jackson S.A."/>
            <person name="Sutton T.D.S."/>
            <person name="Dobson A.D.W."/>
            <person name="Rama T."/>
        </authorList>
    </citation>
    <scope>NUCLEOTIDE SEQUENCE</scope>
    <source>
        <strain evidence="7">TS7</strain>
    </source>
</reference>
<feature type="region of interest" description="Disordered" evidence="5">
    <location>
        <begin position="326"/>
        <end position="426"/>
    </location>
</feature>
<protein>
    <recommendedName>
        <fullName evidence="9">Serine-rich protein</fullName>
    </recommendedName>
</protein>
<keyword evidence="4 6" id="KW-0472">Membrane</keyword>
<comment type="caution">
    <text evidence="7">The sequence shown here is derived from an EMBL/GenBank/DDBJ whole genome shotgun (WGS) entry which is preliminary data.</text>
</comment>
<feature type="compositionally biased region" description="Low complexity" evidence="5">
    <location>
        <begin position="60"/>
        <end position="142"/>
    </location>
</feature>
<keyword evidence="2 6" id="KW-0812">Transmembrane</keyword>
<dbReference type="GO" id="GO:0016020">
    <property type="term" value="C:membrane"/>
    <property type="evidence" value="ECO:0007669"/>
    <property type="project" value="UniProtKB-SubCell"/>
</dbReference>
<keyword evidence="8" id="KW-1185">Reference proteome</keyword>
<evidence type="ECO:0000256" key="4">
    <source>
        <dbReference type="ARBA" id="ARBA00023136"/>
    </source>
</evidence>
<dbReference type="EMBL" id="MU251248">
    <property type="protein sequence ID" value="KAG9256324.1"/>
    <property type="molecule type" value="Genomic_DNA"/>
</dbReference>
<dbReference type="Proteomes" id="UP000887229">
    <property type="component" value="Unassembled WGS sequence"/>
</dbReference>
<comment type="subcellular location">
    <subcellularLocation>
        <location evidence="1">Membrane</location>
        <topology evidence="1">Single-pass membrane protein</topology>
    </subcellularLocation>
</comment>
<dbReference type="PANTHER" id="PTHR15549:SF30">
    <property type="entry name" value="MID2 DOMAIN-CONTAINING PROTEIN"/>
    <property type="match status" value="1"/>
</dbReference>
<feature type="compositionally biased region" description="Polar residues" evidence="5">
    <location>
        <begin position="1"/>
        <end position="32"/>
    </location>
</feature>
<feature type="compositionally biased region" description="Polar residues" evidence="5">
    <location>
        <begin position="278"/>
        <end position="291"/>
    </location>
</feature>
<organism evidence="7 8">
    <name type="scientific">Emericellopsis atlantica</name>
    <dbReference type="NCBI Taxonomy" id="2614577"/>
    <lineage>
        <taxon>Eukaryota</taxon>
        <taxon>Fungi</taxon>
        <taxon>Dikarya</taxon>
        <taxon>Ascomycota</taxon>
        <taxon>Pezizomycotina</taxon>
        <taxon>Sordariomycetes</taxon>
        <taxon>Hypocreomycetidae</taxon>
        <taxon>Hypocreales</taxon>
        <taxon>Bionectriaceae</taxon>
        <taxon>Emericellopsis</taxon>
    </lineage>
</organism>
<accession>A0A9P7ZQ83</accession>
<gene>
    <name evidence="7" type="ORF">F5Z01DRAFT_505351</name>
</gene>
<evidence type="ECO:0000313" key="8">
    <source>
        <dbReference type="Proteomes" id="UP000887229"/>
    </source>
</evidence>
<proteinExistence type="predicted"/>
<dbReference type="GeneID" id="70291214"/>
<keyword evidence="3 6" id="KW-1133">Transmembrane helix</keyword>
<dbReference type="RefSeq" id="XP_046120248.1">
    <property type="nucleotide sequence ID" value="XM_046260311.1"/>
</dbReference>
<evidence type="ECO:0000256" key="5">
    <source>
        <dbReference type="SAM" id="MobiDB-lite"/>
    </source>
</evidence>
<evidence type="ECO:0000256" key="3">
    <source>
        <dbReference type="ARBA" id="ARBA00022989"/>
    </source>
</evidence>
<feature type="compositionally biased region" description="Low complexity" evidence="5">
    <location>
        <begin position="326"/>
        <end position="357"/>
    </location>
</feature>
<name>A0A9P7ZQ83_9HYPO</name>
<dbReference type="InterPro" id="IPR051694">
    <property type="entry name" value="Immunoregulatory_rcpt-like"/>
</dbReference>
<feature type="compositionally biased region" description="Pro residues" evidence="5">
    <location>
        <begin position="45"/>
        <end position="59"/>
    </location>
</feature>
<feature type="compositionally biased region" description="Polar residues" evidence="5">
    <location>
        <begin position="416"/>
        <end position="426"/>
    </location>
</feature>
<feature type="transmembrane region" description="Helical" evidence="6">
    <location>
        <begin position="193"/>
        <end position="215"/>
    </location>
</feature>
<feature type="region of interest" description="Disordered" evidence="5">
    <location>
        <begin position="1"/>
        <end position="186"/>
    </location>
</feature>
<dbReference type="PANTHER" id="PTHR15549">
    <property type="entry name" value="PAIRED IMMUNOGLOBULIN-LIKE TYPE 2 RECEPTOR"/>
    <property type="match status" value="1"/>
</dbReference>
<evidence type="ECO:0000256" key="2">
    <source>
        <dbReference type="ARBA" id="ARBA00022692"/>
    </source>
</evidence>
<evidence type="ECO:0000313" key="7">
    <source>
        <dbReference type="EMBL" id="KAG9256324.1"/>
    </source>
</evidence>
<evidence type="ECO:0000256" key="1">
    <source>
        <dbReference type="ARBA" id="ARBA00004167"/>
    </source>
</evidence>
<dbReference type="AlphaFoldDB" id="A0A9P7ZQ83"/>
<dbReference type="OrthoDB" id="5411678at2759"/>
<dbReference type="GO" id="GO:0071944">
    <property type="term" value="C:cell periphery"/>
    <property type="evidence" value="ECO:0007669"/>
    <property type="project" value="UniProtKB-ARBA"/>
</dbReference>